<dbReference type="SMART" id="SM00862">
    <property type="entry name" value="Trans_reg_C"/>
    <property type="match status" value="1"/>
</dbReference>
<keyword evidence="4" id="KW-0804">Transcription</keyword>
<gene>
    <name evidence="10" type="primary">graR_2</name>
    <name evidence="10" type="ORF">CLTHE_08510</name>
</gene>
<evidence type="ECO:0000256" key="2">
    <source>
        <dbReference type="ARBA" id="ARBA00023015"/>
    </source>
</evidence>
<keyword evidence="3 7" id="KW-0238">DNA-binding</keyword>
<dbReference type="SUPFAM" id="SSF52172">
    <property type="entry name" value="CheY-like"/>
    <property type="match status" value="1"/>
</dbReference>
<dbReference type="SMART" id="SM00448">
    <property type="entry name" value="REC"/>
    <property type="match status" value="1"/>
</dbReference>
<dbReference type="OrthoDB" id="9790442at2"/>
<dbReference type="InterPro" id="IPR001867">
    <property type="entry name" value="OmpR/PhoB-type_DNA-bd"/>
</dbReference>
<feature type="domain" description="OmpR/PhoB-type" evidence="9">
    <location>
        <begin position="126"/>
        <end position="223"/>
    </location>
</feature>
<dbReference type="GO" id="GO:0000156">
    <property type="term" value="F:phosphorelay response regulator activity"/>
    <property type="evidence" value="ECO:0007669"/>
    <property type="project" value="TreeGrafter"/>
</dbReference>
<dbReference type="InterPro" id="IPR011006">
    <property type="entry name" value="CheY-like_superfamily"/>
</dbReference>
<feature type="domain" description="Response regulatory" evidence="8">
    <location>
        <begin position="3"/>
        <end position="116"/>
    </location>
</feature>
<evidence type="ECO:0000256" key="7">
    <source>
        <dbReference type="PROSITE-ProRule" id="PRU01091"/>
    </source>
</evidence>
<dbReference type="GO" id="GO:0032993">
    <property type="term" value="C:protein-DNA complex"/>
    <property type="evidence" value="ECO:0007669"/>
    <property type="project" value="TreeGrafter"/>
</dbReference>
<proteinExistence type="predicted"/>
<dbReference type="Proteomes" id="UP000191448">
    <property type="component" value="Unassembled WGS sequence"/>
</dbReference>
<dbReference type="PROSITE" id="PS50110">
    <property type="entry name" value="RESPONSE_REGULATORY"/>
    <property type="match status" value="1"/>
</dbReference>
<dbReference type="Pfam" id="PF00486">
    <property type="entry name" value="Trans_reg_C"/>
    <property type="match status" value="1"/>
</dbReference>
<dbReference type="InterPro" id="IPR039420">
    <property type="entry name" value="WalR-like"/>
</dbReference>
<reference evidence="10 11" key="1">
    <citation type="submission" date="2016-02" db="EMBL/GenBank/DDBJ databases">
        <title>Genome sequence of Clostridium thermobutyricum DSM 4928.</title>
        <authorList>
            <person name="Poehlein A."/>
            <person name="Daniel R."/>
        </authorList>
    </citation>
    <scope>NUCLEOTIDE SEQUENCE [LARGE SCALE GENOMIC DNA]</scope>
    <source>
        <strain evidence="10 11">DSM 4928</strain>
    </source>
</reference>
<dbReference type="InterPro" id="IPR016032">
    <property type="entry name" value="Sig_transdc_resp-reg_C-effctor"/>
</dbReference>
<dbReference type="AlphaFoldDB" id="A0A1V4SX43"/>
<organism evidence="10 11">
    <name type="scientific">Clostridium thermobutyricum DSM 4928</name>
    <dbReference type="NCBI Taxonomy" id="1121339"/>
    <lineage>
        <taxon>Bacteria</taxon>
        <taxon>Bacillati</taxon>
        <taxon>Bacillota</taxon>
        <taxon>Clostridia</taxon>
        <taxon>Eubacteriales</taxon>
        <taxon>Clostridiaceae</taxon>
        <taxon>Clostridium</taxon>
    </lineage>
</organism>
<dbReference type="InterPro" id="IPR001789">
    <property type="entry name" value="Sig_transdc_resp-reg_receiver"/>
</dbReference>
<keyword evidence="6" id="KW-0597">Phosphoprotein</keyword>
<sequence length="223" mass="26062">MYKVLIVDDDLIISREIKKALDNWGYESKITEDFKNVLNEFIEFKADIVLLDIGLPFFNGYHWCREIRKISKVPIIFISSMSDSMNIIMAMNMEGDDFIVKPFDINVLVAKIQALIRRSYEFRGNTNILENKNVILNIEECSITYKENKLELTKNEFKIIQILFENAGKVISREDIMIKLWDSDSFIDDNTLTVNIARLRKKLQSLEINDLIKTKKGMGYMVE</sequence>
<dbReference type="PROSITE" id="PS51755">
    <property type="entry name" value="OMPR_PHOB"/>
    <property type="match status" value="1"/>
</dbReference>
<dbReference type="GO" id="GO:0006355">
    <property type="term" value="P:regulation of DNA-templated transcription"/>
    <property type="evidence" value="ECO:0007669"/>
    <property type="project" value="InterPro"/>
</dbReference>
<dbReference type="Pfam" id="PF00072">
    <property type="entry name" value="Response_reg"/>
    <property type="match status" value="1"/>
</dbReference>
<dbReference type="PANTHER" id="PTHR48111">
    <property type="entry name" value="REGULATOR OF RPOS"/>
    <property type="match status" value="1"/>
</dbReference>
<dbReference type="PANTHER" id="PTHR48111:SF43">
    <property type="entry name" value="STAGE 0 SPORULATION PROTEIN A HOMOLOG"/>
    <property type="match status" value="1"/>
</dbReference>
<feature type="modified residue" description="4-aspartylphosphate" evidence="6">
    <location>
        <position position="52"/>
    </location>
</feature>
<evidence type="ECO:0000259" key="9">
    <source>
        <dbReference type="PROSITE" id="PS51755"/>
    </source>
</evidence>
<dbReference type="EMBL" id="LTAY01000026">
    <property type="protein sequence ID" value="OPX49097.1"/>
    <property type="molecule type" value="Genomic_DNA"/>
</dbReference>
<dbReference type="GO" id="GO:0005829">
    <property type="term" value="C:cytosol"/>
    <property type="evidence" value="ECO:0007669"/>
    <property type="project" value="TreeGrafter"/>
</dbReference>
<evidence type="ECO:0000256" key="1">
    <source>
        <dbReference type="ARBA" id="ARBA00018672"/>
    </source>
</evidence>
<evidence type="ECO:0000259" key="8">
    <source>
        <dbReference type="PROSITE" id="PS50110"/>
    </source>
</evidence>
<evidence type="ECO:0000256" key="4">
    <source>
        <dbReference type="ARBA" id="ARBA00023163"/>
    </source>
</evidence>
<keyword evidence="2" id="KW-0805">Transcription regulation</keyword>
<accession>A0A1V4SX43</accession>
<name>A0A1V4SX43_9CLOT</name>
<comment type="caution">
    <text evidence="10">The sequence shown here is derived from an EMBL/GenBank/DDBJ whole genome shotgun (WGS) entry which is preliminary data.</text>
</comment>
<dbReference type="GO" id="GO:0000976">
    <property type="term" value="F:transcription cis-regulatory region binding"/>
    <property type="evidence" value="ECO:0007669"/>
    <property type="project" value="TreeGrafter"/>
</dbReference>
<dbReference type="Gene3D" id="3.40.50.2300">
    <property type="match status" value="1"/>
</dbReference>
<dbReference type="InterPro" id="IPR036388">
    <property type="entry name" value="WH-like_DNA-bd_sf"/>
</dbReference>
<feature type="DNA-binding region" description="OmpR/PhoB-type" evidence="7">
    <location>
        <begin position="126"/>
        <end position="223"/>
    </location>
</feature>
<evidence type="ECO:0000256" key="3">
    <source>
        <dbReference type="ARBA" id="ARBA00023125"/>
    </source>
</evidence>
<dbReference type="RefSeq" id="WP_080022147.1">
    <property type="nucleotide sequence ID" value="NZ_LTAY01000026.1"/>
</dbReference>
<evidence type="ECO:0000313" key="10">
    <source>
        <dbReference type="EMBL" id="OPX49097.1"/>
    </source>
</evidence>
<comment type="function">
    <text evidence="5">May play the central regulatory role in sporulation. It may be an element of the effector pathway responsible for the activation of sporulation genes in response to nutritional stress. Spo0A may act in concert with spo0H (a sigma factor) to control the expression of some genes that are critical to the sporulation process.</text>
</comment>
<evidence type="ECO:0000313" key="11">
    <source>
        <dbReference type="Proteomes" id="UP000191448"/>
    </source>
</evidence>
<dbReference type="SUPFAM" id="SSF46894">
    <property type="entry name" value="C-terminal effector domain of the bipartite response regulators"/>
    <property type="match status" value="1"/>
</dbReference>
<evidence type="ECO:0000256" key="6">
    <source>
        <dbReference type="PROSITE-ProRule" id="PRU00169"/>
    </source>
</evidence>
<protein>
    <recommendedName>
        <fullName evidence="1">Stage 0 sporulation protein A homolog</fullName>
    </recommendedName>
</protein>
<evidence type="ECO:0000256" key="5">
    <source>
        <dbReference type="ARBA" id="ARBA00024867"/>
    </source>
</evidence>
<dbReference type="Gene3D" id="1.10.10.10">
    <property type="entry name" value="Winged helix-like DNA-binding domain superfamily/Winged helix DNA-binding domain"/>
    <property type="match status" value="1"/>
</dbReference>
<dbReference type="CDD" id="cd00383">
    <property type="entry name" value="trans_reg_C"/>
    <property type="match status" value="1"/>
</dbReference>